<proteinExistence type="predicted"/>
<dbReference type="PANTHER" id="PTHR30168:SF0">
    <property type="entry name" value="INNER MEMBRANE PROTEIN"/>
    <property type="match status" value="1"/>
</dbReference>
<dbReference type="PANTHER" id="PTHR30168">
    <property type="entry name" value="PUTATIVE MEMBRANE PROTEIN YPFJ"/>
    <property type="match status" value="1"/>
</dbReference>
<comment type="subcellular location">
    <subcellularLocation>
        <location evidence="1">Membrane</location>
        <topology evidence="1">Single-pass membrane protein</topology>
    </subcellularLocation>
</comment>
<feature type="transmembrane region" description="Helical" evidence="5">
    <location>
        <begin position="21"/>
        <end position="42"/>
    </location>
</feature>
<organism evidence="6 7">
    <name type="scientific">Agromyces larvae</name>
    <dbReference type="NCBI Taxonomy" id="2929802"/>
    <lineage>
        <taxon>Bacteria</taxon>
        <taxon>Bacillati</taxon>
        <taxon>Actinomycetota</taxon>
        <taxon>Actinomycetes</taxon>
        <taxon>Micrococcales</taxon>
        <taxon>Microbacteriaceae</taxon>
        <taxon>Agromyces</taxon>
    </lineage>
</organism>
<dbReference type="InterPro" id="IPR007343">
    <property type="entry name" value="Uncharacterised_pept_Zn_put"/>
</dbReference>
<gene>
    <name evidence="6" type="ORF">MTO99_11115</name>
</gene>
<reference evidence="6 7" key="1">
    <citation type="submission" date="2022-03" db="EMBL/GenBank/DDBJ databases">
        <title>Mucilaginibacter sp. isolated from the gut of Protaetia brevitarsis seulensis larvae.</title>
        <authorList>
            <person name="Won M."/>
            <person name="Kim S.-J."/>
            <person name="Kwon S.-W."/>
        </authorList>
    </citation>
    <scope>NUCLEOTIDE SEQUENCE [LARGE SCALE GENOMIC DNA]</scope>
    <source>
        <strain evidence="6 7">CFWR-12</strain>
    </source>
</reference>
<accession>A0ABY4BU51</accession>
<name>A0ABY4BU51_9MICO</name>
<evidence type="ECO:0000313" key="6">
    <source>
        <dbReference type="EMBL" id="UOE42741.1"/>
    </source>
</evidence>
<keyword evidence="7" id="KW-1185">Reference proteome</keyword>
<evidence type="ECO:0000313" key="7">
    <source>
        <dbReference type="Proteomes" id="UP000832097"/>
    </source>
</evidence>
<sequence>MTFNPDSDISRGRASKRGRGTAIAVGGGGIGIVALFLLSQLFGVDLTQFVGGGVDGGAGGGGEESSLEHCVTGADANEYVECRMQGAAASLDDFWVDEAPAIGIAYRSPTDLVMFEQSASTGCGSATAATGPFYCPPDETIYLDVSFFDELRTRFGSSGGPLAEMYVVAHEWGHHVQQLAGILDAARDGQTGPASNSVRVELQADCFAGAWAAGASTTTDASGEPFLQPITPAQYRDALDAAAAVGDDRIQAAVGGQVQPHTFTHGSSDQRMRWFETGYDQGAGACDTFSPSAGAL</sequence>
<keyword evidence="3 5" id="KW-1133">Transmembrane helix</keyword>
<keyword evidence="2 5" id="KW-0812">Transmembrane</keyword>
<dbReference type="Pfam" id="PF04228">
    <property type="entry name" value="Zn_peptidase"/>
    <property type="match status" value="1"/>
</dbReference>
<evidence type="ECO:0000256" key="1">
    <source>
        <dbReference type="ARBA" id="ARBA00004167"/>
    </source>
</evidence>
<evidence type="ECO:0000256" key="3">
    <source>
        <dbReference type="ARBA" id="ARBA00022989"/>
    </source>
</evidence>
<evidence type="ECO:0000256" key="2">
    <source>
        <dbReference type="ARBA" id="ARBA00022692"/>
    </source>
</evidence>
<protein>
    <submittedName>
        <fullName evidence="6">Neutral zinc metallopeptidase</fullName>
    </submittedName>
</protein>
<evidence type="ECO:0000256" key="5">
    <source>
        <dbReference type="SAM" id="Phobius"/>
    </source>
</evidence>
<dbReference type="EMBL" id="CP094528">
    <property type="protein sequence ID" value="UOE42741.1"/>
    <property type="molecule type" value="Genomic_DNA"/>
</dbReference>
<evidence type="ECO:0000256" key="4">
    <source>
        <dbReference type="ARBA" id="ARBA00023136"/>
    </source>
</evidence>
<keyword evidence="4 5" id="KW-0472">Membrane</keyword>
<dbReference type="Proteomes" id="UP000832097">
    <property type="component" value="Chromosome"/>
</dbReference>
<dbReference type="RefSeq" id="WP_243553673.1">
    <property type="nucleotide sequence ID" value="NZ_CP094528.1"/>
</dbReference>